<dbReference type="PANTHER" id="PTHR11608">
    <property type="entry name" value="BIFUNCTIONAL PROTEIN PYRR"/>
    <property type="match status" value="1"/>
</dbReference>
<keyword evidence="2" id="KW-0328">Glycosyltransferase</keyword>
<evidence type="ECO:0000313" key="3">
    <source>
        <dbReference type="Proteomes" id="UP000249819"/>
    </source>
</evidence>
<name>A0A327VXT7_9BACT</name>
<keyword evidence="3" id="KW-1185">Reference proteome</keyword>
<dbReference type="Pfam" id="PF00156">
    <property type="entry name" value="Pribosyltran"/>
    <property type="match status" value="1"/>
</dbReference>
<organism evidence="2 3">
    <name type="scientific">Chitinophaga dinghuensis</name>
    <dbReference type="NCBI Taxonomy" id="1539050"/>
    <lineage>
        <taxon>Bacteria</taxon>
        <taxon>Pseudomonadati</taxon>
        <taxon>Bacteroidota</taxon>
        <taxon>Chitinophagia</taxon>
        <taxon>Chitinophagales</taxon>
        <taxon>Chitinophagaceae</taxon>
        <taxon>Chitinophaga</taxon>
    </lineage>
</organism>
<dbReference type="SUPFAM" id="SSF53271">
    <property type="entry name" value="PRTase-like"/>
    <property type="match status" value="1"/>
</dbReference>
<dbReference type="PANTHER" id="PTHR11608:SF0">
    <property type="entry name" value="BIFUNCTIONAL PROTEIN PYRR"/>
    <property type="match status" value="1"/>
</dbReference>
<dbReference type="EMBL" id="QLMA01000004">
    <property type="protein sequence ID" value="RAJ81807.1"/>
    <property type="molecule type" value="Genomic_DNA"/>
</dbReference>
<dbReference type="CDD" id="cd06223">
    <property type="entry name" value="PRTases_typeI"/>
    <property type="match status" value="1"/>
</dbReference>
<dbReference type="InterPro" id="IPR029057">
    <property type="entry name" value="PRTase-like"/>
</dbReference>
<dbReference type="OrthoDB" id="664757at2"/>
<protein>
    <submittedName>
        <fullName evidence="2">Pyrimidine operon attenuation protein/uracil phosphoribosyltransferase</fullName>
    </submittedName>
</protein>
<dbReference type="InterPro" id="IPR000836">
    <property type="entry name" value="PRTase_dom"/>
</dbReference>
<sequence>MEKNVILTQDIIQKKLERIAYEIYEHNSDGEEIILAGIWERGLNVARKIADILQQISPLKPRIIELRLDKQNPAAVTVSEEVDFNGKVVVVVDDVANSGRTMLYALKPLLSYLPLKIQTAVLVDRRHKSFPLSVDFVGFSLATTLQENVVVETAGNEIVSAYLQ</sequence>
<comment type="caution">
    <text evidence="2">The sequence shown here is derived from an EMBL/GenBank/DDBJ whole genome shotgun (WGS) entry which is preliminary data.</text>
</comment>
<accession>A0A327VXT7</accession>
<gene>
    <name evidence="2" type="ORF">CLV59_10430</name>
</gene>
<evidence type="ECO:0000313" key="2">
    <source>
        <dbReference type="EMBL" id="RAJ81807.1"/>
    </source>
</evidence>
<dbReference type="Gene3D" id="3.40.50.2020">
    <property type="match status" value="1"/>
</dbReference>
<dbReference type="GO" id="GO:0016757">
    <property type="term" value="F:glycosyltransferase activity"/>
    <property type="evidence" value="ECO:0007669"/>
    <property type="project" value="UniProtKB-KW"/>
</dbReference>
<feature type="domain" description="Phosphoribosyltransferase" evidence="1">
    <location>
        <begin position="8"/>
        <end position="146"/>
    </location>
</feature>
<dbReference type="AlphaFoldDB" id="A0A327VXT7"/>
<proteinExistence type="predicted"/>
<dbReference type="Proteomes" id="UP000249819">
    <property type="component" value="Unassembled WGS sequence"/>
</dbReference>
<evidence type="ECO:0000259" key="1">
    <source>
        <dbReference type="Pfam" id="PF00156"/>
    </source>
</evidence>
<keyword evidence="2" id="KW-0808">Transferase</keyword>
<dbReference type="RefSeq" id="WP_111592375.1">
    <property type="nucleotide sequence ID" value="NZ_QLMA01000004.1"/>
</dbReference>
<reference evidence="2 3" key="1">
    <citation type="submission" date="2018-06" db="EMBL/GenBank/DDBJ databases">
        <title>Genomic Encyclopedia of Archaeal and Bacterial Type Strains, Phase II (KMG-II): from individual species to whole genera.</title>
        <authorList>
            <person name="Goeker M."/>
        </authorList>
    </citation>
    <scope>NUCLEOTIDE SEQUENCE [LARGE SCALE GENOMIC DNA]</scope>
    <source>
        <strain evidence="2 3">DSM 29821</strain>
    </source>
</reference>
<dbReference type="InterPro" id="IPR050137">
    <property type="entry name" value="PyrR_bifunctional"/>
</dbReference>